<feature type="transmembrane region" description="Helical" evidence="2">
    <location>
        <begin position="75"/>
        <end position="97"/>
    </location>
</feature>
<evidence type="ECO:0000313" key="4">
    <source>
        <dbReference type="EMBL" id="EDP17703.1"/>
    </source>
</evidence>
<keyword evidence="2" id="KW-0472">Membrane</keyword>
<evidence type="ECO:0000256" key="1">
    <source>
        <dbReference type="SAM" id="MobiDB-lite"/>
    </source>
</evidence>
<feature type="transmembrane region" description="Helical" evidence="2">
    <location>
        <begin position="117"/>
        <end position="139"/>
    </location>
</feature>
<dbReference type="EMBL" id="ABCC02000021">
    <property type="protein sequence ID" value="EDP17703.1"/>
    <property type="molecule type" value="Genomic_DNA"/>
</dbReference>
<dbReference type="PANTHER" id="PTHR43592">
    <property type="entry name" value="CAAX AMINO TERMINAL PROTEASE"/>
    <property type="match status" value="1"/>
</dbReference>
<feature type="domain" description="CAAX prenyl protease 2/Lysostaphin resistance protein A-like" evidence="3">
    <location>
        <begin position="197"/>
        <end position="284"/>
    </location>
</feature>
<gene>
    <name evidence="4" type="ORF">CLOBOL_01943</name>
</gene>
<feature type="transmembrane region" description="Helical" evidence="2">
    <location>
        <begin position="371"/>
        <end position="391"/>
    </location>
</feature>
<feature type="transmembrane region" description="Helical" evidence="2">
    <location>
        <begin position="192"/>
        <end position="213"/>
    </location>
</feature>
<dbReference type="HOGENOM" id="CLU_053096_0_0_9"/>
<name>A8RMK8_ENTBW</name>
<feature type="transmembrane region" description="Helical" evidence="2">
    <location>
        <begin position="327"/>
        <end position="350"/>
    </location>
</feature>
<dbReference type="GO" id="GO:0004175">
    <property type="term" value="F:endopeptidase activity"/>
    <property type="evidence" value="ECO:0007669"/>
    <property type="project" value="UniProtKB-ARBA"/>
</dbReference>
<feature type="transmembrane region" description="Helical" evidence="2">
    <location>
        <begin position="273"/>
        <end position="290"/>
    </location>
</feature>
<dbReference type="eggNOG" id="COG1266">
    <property type="taxonomic scope" value="Bacteria"/>
</dbReference>
<dbReference type="InterPro" id="IPR003675">
    <property type="entry name" value="Rce1/LyrA-like_dom"/>
</dbReference>
<organism evidence="4 5">
    <name type="scientific">Enterocloster bolteae (strain ATCC BAA-613 / DSM 15670 / CCUG 46953 / JCM 12243 / WAL 16351)</name>
    <name type="common">Clostridium bolteae</name>
    <dbReference type="NCBI Taxonomy" id="411902"/>
    <lineage>
        <taxon>Bacteria</taxon>
        <taxon>Bacillati</taxon>
        <taxon>Bacillota</taxon>
        <taxon>Clostridia</taxon>
        <taxon>Lachnospirales</taxon>
        <taxon>Lachnospiraceae</taxon>
        <taxon>Enterocloster</taxon>
    </lineage>
</organism>
<sequence>MYDKFDEGDWMWPMIYDNENRGRAWEPAPQMQASQHSPQPDSQQDPQHSPQPDSPQAPRQAAAMERRQRKQFSHVGLAAAAFMLLTLAAQVVVMVLVELLNSLLGDFIDFYGFSGRMLMSSLPMYLVAFPAVAGLLQLVPKCGAPQKEQWGFWKFASFFVIAVGIGLAGNILGRLVGLLQPSGPDSAELDQLIRNSSLWVNLLTTVIMAPVVEELFFRKLVMDRLLGYGQKTAIIISGIMFGMAHGNFSQFFYAFGIGILWAYVYAKTGKVRYTIGFHMLFNLLGGVITVELSKGAQGLAEGPWMIRQIESILGVDMGWLVTAFSSIMILAYLFFMLACLIAAITLIIMYRRQITFQPGQWPLRKGRAFQTAFLNVGMIVYFVICCGLFILNW</sequence>
<evidence type="ECO:0000259" key="3">
    <source>
        <dbReference type="Pfam" id="PF02517"/>
    </source>
</evidence>
<keyword evidence="2" id="KW-0812">Transmembrane</keyword>
<feature type="compositionally biased region" description="Low complexity" evidence="1">
    <location>
        <begin position="32"/>
        <end position="58"/>
    </location>
</feature>
<proteinExistence type="predicted"/>
<dbReference type="AlphaFoldDB" id="A8RMK8"/>
<dbReference type="Pfam" id="PF02517">
    <property type="entry name" value="Rce1-like"/>
    <property type="match status" value="1"/>
</dbReference>
<dbReference type="PANTHER" id="PTHR43592:SF15">
    <property type="entry name" value="CAAX AMINO TERMINAL PROTEASE FAMILY PROTEIN"/>
    <property type="match status" value="1"/>
</dbReference>
<dbReference type="PaxDb" id="411902-CLOBOL_01943"/>
<reference evidence="4 5" key="2">
    <citation type="submission" date="2007-09" db="EMBL/GenBank/DDBJ databases">
        <title>Draft genome sequence of Clostridium bolteae (ATCC BAA-613).</title>
        <authorList>
            <person name="Sudarsanam P."/>
            <person name="Ley R."/>
            <person name="Guruge J."/>
            <person name="Turnbaugh P.J."/>
            <person name="Mahowald M."/>
            <person name="Liep D."/>
            <person name="Gordon J."/>
        </authorList>
    </citation>
    <scope>NUCLEOTIDE SEQUENCE [LARGE SCALE GENOMIC DNA]</scope>
    <source>
        <strain evidence="5">ATCC BAA-613 / DSM 15670 / CCUG 46953 / JCM 12243 / WAL 16351</strain>
    </source>
</reference>
<reference evidence="4 5" key="1">
    <citation type="submission" date="2007-08" db="EMBL/GenBank/DDBJ databases">
        <authorList>
            <person name="Fulton L."/>
            <person name="Clifton S."/>
            <person name="Fulton B."/>
            <person name="Xu J."/>
            <person name="Minx P."/>
            <person name="Pepin K.H."/>
            <person name="Johnson M."/>
            <person name="Thiruvilangam P."/>
            <person name="Bhonagiri V."/>
            <person name="Nash W.E."/>
            <person name="Mardis E.R."/>
            <person name="Wilson R.K."/>
        </authorList>
    </citation>
    <scope>NUCLEOTIDE SEQUENCE [LARGE SCALE GENOMIC DNA]</scope>
    <source>
        <strain evidence="5">ATCC BAA-613 / DSM 15670 / CCUG 46953 / JCM 12243 / WAL 16351</strain>
    </source>
</reference>
<feature type="transmembrane region" description="Helical" evidence="2">
    <location>
        <begin position="225"/>
        <end position="244"/>
    </location>
</feature>
<accession>A8RMK8</accession>
<evidence type="ECO:0000256" key="2">
    <source>
        <dbReference type="SAM" id="Phobius"/>
    </source>
</evidence>
<feature type="transmembrane region" description="Helical" evidence="2">
    <location>
        <begin position="250"/>
        <end position="266"/>
    </location>
</feature>
<dbReference type="Proteomes" id="UP000005396">
    <property type="component" value="Unassembled WGS sequence"/>
</dbReference>
<feature type="transmembrane region" description="Helical" evidence="2">
    <location>
        <begin position="151"/>
        <end position="172"/>
    </location>
</feature>
<dbReference type="GO" id="GO:0080120">
    <property type="term" value="P:CAAX-box protein maturation"/>
    <property type="evidence" value="ECO:0007669"/>
    <property type="project" value="UniProtKB-ARBA"/>
</dbReference>
<comment type="caution">
    <text evidence="4">The sequence shown here is derived from an EMBL/GenBank/DDBJ whole genome shotgun (WGS) entry which is preliminary data.</text>
</comment>
<protein>
    <recommendedName>
        <fullName evidence="3">CAAX prenyl protease 2/Lysostaphin resistance protein A-like domain-containing protein</fullName>
    </recommendedName>
</protein>
<keyword evidence="2" id="KW-1133">Transmembrane helix</keyword>
<evidence type="ECO:0000313" key="5">
    <source>
        <dbReference type="Proteomes" id="UP000005396"/>
    </source>
</evidence>
<feature type="region of interest" description="Disordered" evidence="1">
    <location>
        <begin position="23"/>
        <end position="65"/>
    </location>
</feature>